<sequence length="222" mass="23784">MQFFFFLLATFTLLIFRVNGQGNAPEVNRVGLTRSESMPMRIQRRGSSSLVSKLAKGLKIGSPGKSVPQKVAFKGPSKDFDPSSAAATKTIPDALPGAQIPKTHPDTIKTSASKTSASPMSKKNEAPEIRPGQPYRPSEAAADQTKPEKKDDDEKEKSSKVSTVLNGAKKAFDILKPESPNEKDAPSETSEASTFLKLKNEESGLVKDGGKETDSMGPTTSD</sequence>
<evidence type="ECO:0000313" key="4">
    <source>
        <dbReference type="EMBL" id="KAA1113013.1"/>
    </source>
</evidence>
<dbReference type="AlphaFoldDB" id="A0A5B0P758"/>
<feature type="compositionally biased region" description="Basic and acidic residues" evidence="1">
    <location>
        <begin position="170"/>
        <end position="186"/>
    </location>
</feature>
<dbReference type="OMA" id="PDAQISK"/>
<evidence type="ECO:0000313" key="8">
    <source>
        <dbReference type="Proteomes" id="UP000325313"/>
    </source>
</evidence>
<proteinExistence type="predicted"/>
<dbReference type="EMBL" id="VDEP01000037">
    <property type="protein sequence ID" value="KAA1135838.1"/>
    <property type="molecule type" value="Genomic_DNA"/>
</dbReference>
<protein>
    <submittedName>
        <fullName evidence="3">Uncharacterized protein</fullName>
    </submittedName>
</protein>
<feature type="chain" id="PRO_5036137671" evidence="2">
    <location>
        <begin position="21"/>
        <end position="222"/>
    </location>
</feature>
<evidence type="ECO:0000313" key="7">
    <source>
        <dbReference type="Proteomes" id="UP000324748"/>
    </source>
</evidence>
<dbReference type="Proteomes" id="UP000325313">
    <property type="component" value="Unassembled WGS sequence"/>
</dbReference>
<feature type="compositionally biased region" description="Basic and acidic residues" evidence="1">
    <location>
        <begin position="198"/>
        <end position="214"/>
    </location>
</feature>
<dbReference type="EMBL" id="VDEP01000102">
    <property type="protein sequence ID" value="KAA1131953.1"/>
    <property type="molecule type" value="Genomic_DNA"/>
</dbReference>
<comment type="caution">
    <text evidence="3">The sequence shown here is derived from an EMBL/GenBank/DDBJ whole genome shotgun (WGS) entry which is preliminary data.</text>
</comment>
<keyword evidence="7" id="KW-1185">Reference proteome</keyword>
<feature type="compositionally biased region" description="Low complexity" evidence="1">
    <location>
        <begin position="109"/>
        <end position="121"/>
    </location>
</feature>
<accession>A0A5B0P758</accession>
<name>A0A5B0P758_PUCGR</name>
<dbReference type="OrthoDB" id="2503394at2759"/>
<organism evidence="3 7">
    <name type="scientific">Puccinia graminis f. sp. tritici</name>
    <dbReference type="NCBI Taxonomy" id="56615"/>
    <lineage>
        <taxon>Eukaryota</taxon>
        <taxon>Fungi</taxon>
        <taxon>Dikarya</taxon>
        <taxon>Basidiomycota</taxon>
        <taxon>Pucciniomycotina</taxon>
        <taxon>Pucciniomycetes</taxon>
        <taxon>Pucciniales</taxon>
        <taxon>Pucciniaceae</taxon>
        <taxon>Puccinia</taxon>
    </lineage>
</organism>
<evidence type="ECO:0000313" key="3">
    <source>
        <dbReference type="EMBL" id="KAA1096484.1"/>
    </source>
</evidence>
<feature type="compositionally biased region" description="Basic and acidic residues" evidence="1">
    <location>
        <begin position="145"/>
        <end position="159"/>
    </location>
</feature>
<gene>
    <name evidence="3" type="ORF">PGT21_018235</name>
    <name evidence="4" type="ORF">PGT21_018558</name>
    <name evidence="6" type="ORF">PGTUg99_029322</name>
    <name evidence="5" type="ORF">PGTUg99_034460</name>
</gene>
<evidence type="ECO:0000313" key="5">
    <source>
        <dbReference type="EMBL" id="KAA1131953.1"/>
    </source>
</evidence>
<feature type="signal peptide" evidence="2">
    <location>
        <begin position="1"/>
        <end position="20"/>
    </location>
</feature>
<evidence type="ECO:0000256" key="2">
    <source>
        <dbReference type="SAM" id="SignalP"/>
    </source>
</evidence>
<feature type="region of interest" description="Disordered" evidence="1">
    <location>
        <begin position="61"/>
        <end position="222"/>
    </location>
</feature>
<evidence type="ECO:0000313" key="6">
    <source>
        <dbReference type="EMBL" id="KAA1135838.1"/>
    </source>
</evidence>
<dbReference type="Proteomes" id="UP000324748">
    <property type="component" value="Unassembled WGS sequence"/>
</dbReference>
<keyword evidence="2" id="KW-0732">Signal</keyword>
<evidence type="ECO:0000256" key="1">
    <source>
        <dbReference type="SAM" id="MobiDB-lite"/>
    </source>
</evidence>
<dbReference type="EMBL" id="VSWC01000015">
    <property type="protein sequence ID" value="KAA1113013.1"/>
    <property type="molecule type" value="Genomic_DNA"/>
</dbReference>
<reference evidence="7 8" key="1">
    <citation type="submission" date="2019-05" db="EMBL/GenBank/DDBJ databases">
        <title>Emergence of the Ug99 lineage of the wheat stem rust pathogen through somatic hybridization.</title>
        <authorList>
            <person name="Li F."/>
            <person name="Upadhyaya N.M."/>
            <person name="Sperschneider J."/>
            <person name="Matny O."/>
            <person name="Nguyen-Phuc H."/>
            <person name="Mago R."/>
            <person name="Raley C."/>
            <person name="Miller M.E."/>
            <person name="Silverstein K.A.T."/>
            <person name="Henningsen E."/>
            <person name="Hirsch C.D."/>
            <person name="Visser B."/>
            <person name="Pretorius Z.A."/>
            <person name="Steffenson B.J."/>
            <person name="Schwessinger B."/>
            <person name="Dodds P.N."/>
            <person name="Figueroa M."/>
        </authorList>
    </citation>
    <scope>NUCLEOTIDE SEQUENCE [LARGE SCALE GENOMIC DNA]</scope>
    <source>
        <strain evidence="3">21-0</strain>
        <strain evidence="5 8">Ug99</strain>
    </source>
</reference>
<dbReference type="EMBL" id="VSWC01000067">
    <property type="protein sequence ID" value="KAA1096484.1"/>
    <property type="molecule type" value="Genomic_DNA"/>
</dbReference>